<dbReference type="InterPro" id="IPR006225">
    <property type="entry name" value="PsdUridine_synth_RluC/D"/>
</dbReference>
<protein>
    <recommendedName>
        <fullName evidence="7">Pseudouridine synthase</fullName>
        <ecNumber evidence="7">5.4.99.-</ecNumber>
    </recommendedName>
</protein>
<dbReference type="RefSeq" id="WP_013623906.1">
    <property type="nucleotide sequence ID" value="NC_015172.1"/>
</dbReference>
<comment type="catalytic activity">
    <reaction evidence="1 7">
        <text>a uridine in RNA = a pseudouridine in RNA</text>
        <dbReference type="Rhea" id="RHEA:48348"/>
        <dbReference type="Rhea" id="RHEA-COMP:12068"/>
        <dbReference type="Rhea" id="RHEA-COMP:12069"/>
        <dbReference type="ChEBI" id="CHEBI:65314"/>
        <dbReference type="ChEBI" id="CHEBI:65315"/>
    </reaction>
</comment>
<dbReference type="CDD" id="cd02869">
    <property type="entry name" value="PseudoU_synth_RluA_like"/>
    <property type="match status" value="1"/>
</dbReference>
<dbReference type="PROSITE" id="PS50889">
    <property type="entry name" value="S4"/>
    <property type="match status" value="1"/>
</dbReference>
<dbReference type="InterPro" id="IPR020103">
    <property type="entry name" value="PsdUridine_synth_cat_dom_sf"/>
</dbReference>
<comment type="similarity">
    <text evidence="2 7">Belongs to the pseudouridine synthase RluA family.</text>
</comment>
<dbReference type="Pfam" id="PF00849">
    <property type="entry name" value="PseudoU_synth_2"/>
    <property type="match status" value="1"/>
</dbReference>
<keyword evidence="3 6" id="KW-0694">RNA-binding</keyword>
<evidence type="ECO:0000259" key="8">
    <source>
        <dbReference type="SMART" id="SM00363"/>
    </source>
</evidence>
<dbReference type="InterPro" id="IPR006224">
    <property type="entry name" value="PsdUridine_synth_RluA-like_CS"/>
</dbReference>
<dbReference type="FunFam" id="3.30.2350.10:FF:000006">
    <property type="entry name" value="Pseudouridine synthase"/>
    <property type="match status" value="1"/>
</dbReference>
<dbReference type="InterPro" id="IPR036986">
    <property type="entry name" value="S4_RNA-bd_sf"/>
</dbReference>
<dbReference type="InterPro" id="IPR006145">
    <property type="entry name" value="PsdUridine_synth_RsuA/RluA"/>
</dbReference>
<dbReference type="KEGG" id="sgy:Sgly_0673"/>
<name>F0T024_SYNGF</name>
<dbReference type="EC" id="5.4.99.-" evidence="7"/>
<keyword evidence="4 7" id="KW-0413">Isomerase</keyword>
<evidence type="ECO:0000256" key="4">
    <source>
        <dbReference type="ARBA" id="ARBA00023235"/>
    </source>
</evidence>
<dbReference type="GO" id="GO:0000455">
    <property type="term" value="P:enzyme-directed rRNA pseudouridine synthesis"/>
    <property type="evidence" value="ECO:0007669"/>
    <property type="project" value="TreeGrafter"/>
</dbReference>
<dbReference type="HOGENOM" id="CLU_016902_4_4_9"/>
<dbReference type="GO" id="GO:0003723">
    <property type="term" value="F:RNA binding"/>
    <property type="evidence" value="ECO:0007669"/>
    <property type="project" value="UniProtKB-KW"/>
</dbReference>
<gene>
    <name evidence="9" type="ordered locus">Sgly_0673</name>
</gene>
<dbReference type="CDD" id="cd00165">
    <property type="entry name" value="S4"/>
    <property type="match status" value="1"/>
</dbReference>
<evidence type="ECO:0000313" key="10">
    <source>
        <dbReference type="Proteomes" id="UP000007488"/>
    </source>
</evidence>
<dbReference type="PROSITE" id="PS01129">
    <property type="entry name" value="PSI_RLU"/>
    <property type="match status" value="1"/>
</dbReference>
<dbReference type="Gene3D" id="3.10.290.10">
    <property type="entry name" value="RNA-binding S4 domain"/>
    <property type="match status" value="1"/>
</dbReference>
<dbReference type="PANTHER" id="PTHR21600:SF44">
    <property type="entry name" value="RIBOSOMAL LARGE SUBUNIT PSEUDOURIDINE SYNTHASE D"/>
    <property type="match status" value="1"/>
</dbReference>
<dbReference type="Gene3D" id="3.30.2350.10">
    <property type="entry name" value="Pseudouridine synthase"/>
    <property type="match status" value="1"/>
</dbReference>
<keyword evidence="10" id="KW-1185">Reference proteome</keyword>
<evidence type="ECO:0000256" key="7">
    <source>
        <dbReference type="RuleBase" id="RU362028"/>
    </source>
</evidence>
<comment type="function">
    <text evidence="7">Responsible for synthesis of pseudouridine from uracil.</text>
</comment>
<organism evidence="9 10">
    <name type="scientific">Syntrophobotulus glycolicus (strain DSM 8271 / FlGlyR)</name>
    <dbReference type="NCBI Taxonomy" id="645991"/>
    <lineage>
        <taxon>Bacteria</taxon>
        <taxon>Bacillati</taxon>
        <taxon>Bacillota</taxon>
        <taxon>Clostridia</taxon>
        <taxon>Eubacteriales</taxon>
        <taxon>Desulfitobacteriaceae</taxon>
        <taxon>Syntrophobotulus</taxon>
    </lineage>
</organism>
<feature type="domain" description="RNA-binding S4" evidence="8">
    <location>
        <begin position="23"/>
        <end position="86"/>
    </location>
</feature>
<sequence>MSIFEEEDFAYEQWLAVEGKPEVRLDVCLTEKTGTSRSFIRNMIEEGRVLVNGETKKANYRIRAEDKIGINLPKPRELKVVPQQIPLEIIYEDDDLLVVNKPQGMVVHPAPGVWEGTLVNALLYHCRDLSGINGIIRPGIVHRIDKDTSGLLVVAKNDESHNQLAGQLKEHKMQRKYLAVVHGVLSEPSGTIDAPIGRDPKDRKKMAVVFKHSRPAVTHYEVEERFIGYTKIKAVLETGRTHQIRVHMAYIRNPVLGDPLYGPKKNILGLTGQVLHAHTLAFLHPRGGKLMEFSADPPREFLEAVDKLRELT</sequence>
<accession>F0T024</accession>
<evidence type="ECO:0000256" key="6">
    <source>
        <dbReference type="PROSITE-ProRule" id="PRU00182"/>
    </source>
</evidence>
<dbReference type="InterPro" id="IPR002942">
    <property type="entry name" value="S4_RNA-bd"/>
</dbReference>
<dbReference type="SUPFAM" id="SSF55174">
    <property type="entry name" value="Alpha-L RNA-binding motif"/>
    <property type="match status" value="1"/>
</dbReference>
<proteinExistence type="inferred from homology"/>
<dbReference type="InterPro" id="IPR050188">
    <property type="entry name" value="RluA_PseudoU_synthase"/>
</dbReference>
<dbReference type="OrthoDB" id="9807829at2"/>
<dbReference type="PANTHER" id="PTHR21600">
    <property type="entry name" value="MITOCHONDRIAL RNA PSEUDOURIDINE SYNTHASE"/>
    <property type="match status" value="1"/>
</dbReference>
<dbReference type="NCBIfam" id="TIGR00005">
    <property type="entry name" value="rluA_subfam"/>
    <property type="match status" value="1"/>
</dbReference>
<dbReference type="eggNOG" id="COG0564">
    <property type="taxonomic scope" value="Bacteria"/>
</dbReference>
<reference evidence="9 10" key="1">
    <citation type="journal article" date="2011" name="Stand. Genomic Sci.">
        <title>Complete genome sequence of Syntrophobotulus glycolicus type strain (FlGlyR).</title>
        <authorList>
            <person name="Han C."/>
            <person name="Mwirichia R."/>
            <person name="Chertkov O."/>
            <person name="Held B."/>
            <person name="Lapidus A."/>
            <person name="Nolan M."/>
            <person name="Lucas S."/>
            <person name="Hammon N."/>
            <person name="Deshpande S."/>
            <person name="Cheng J.F."/>
            <person name="Tapia R."/>
            <person name="Goodwin L."/>
            <person name="Pitluck S."/>
            <person name="Huntemann M."/>
            <person name="Liolios K."/>
            <person name="Ivanova N."/>
            <person name="Pagani I."/>
            <person name="Mavromatis K."/>
            <person name="Ovchinikova G."/>
            <person name="Pati A."/>
            <person name="Chen A."/>
            <person name="Palaniappan K."/>
            <person name="Land M."/>
            <person name="Hauser L."/>
            <person name="Brambilla E.M."/>
            <person name="Rohde M."/>
            <person name="Spring S."/>
            <person name="Sikorski J."/>
            <person name="Goker M."/>
            <person name="Woyke T."/>
            <person name="Bristow J."/>
            <person name="Eisen J.A."/>
            <person name="Markowitz V."/>
            <person name="Hugenholtz P."/>
            <person name="Kyrpides N.C."/>
            <person name="Klenk H.P."/>
            <person name="Detter J.C."/>
        </authorList>
    </citation>
    <scope>NUCLEOTIDE SEQUENCE [LARGE SCALE GENOMIC DNA]</scope>
    <source>
        <strain evidence="10">DSM 8271 / FlGlyR</strain>
    </source>
</reference>
<evidence type="ECO:0000256" key="1">
    <source>
        <dbReference type="ARBA" id="ARBA00000073"/>
    </source>
</evidence>
<evidence type="ECO:0000256" key="3">
    <source>
        <dbReference type="ARBA" id="ARBA00022884"/>
    </source>
</evidence>
<dbReference type="GO" id="GO:0120159">
    <property type="term" value="F:rRNA pseudouridine synthase activity"/>
    <property type="evidence" value="ECO:0007669"/>
    <property type="project" value="UniProtKB-ARBA"/>
</dbReference>
<dbReference type="AlphaFoldDB" id="F0T024"/>
<evidence type="ECO:0000256" key="2">
    <source>
        <dbReference type="ARBA" id="ARBA00010876"/>
    </source>
</evidence>
<reference evidence="10" key="2">
    <citation type="submission" date="2011-02" db="EMBL/GenBank/DDBJ databases">
        <title>The complete genome of Syntrophobotulus glycolicus DSM 8271.</title>
        <authorList>
            <person name="Lucas S."/>
            <person name="Copeland A."/>
            <person name="Lapidus A."/>
            <person name="Bruce D."/>
            <person name="Goodwin L."/>
            <person name="Pitluck S."/>
            <person name="Kyrpides N."/>
            <person name="Mavromatis K."/>
            <person name="Pagani I."/>
            <person name="Ivanova N."/>
            <person name="Mikhailova N."/>
            <person name="Chertkov O."/>
            <person name="Held B."/>
            <person name="Detter J.C."/>
            <person name="Tapia R."/>
            <person name="Han C."/>
            <person name="Land M."/>
            <person name="Hauser L."/>
            <person name="Markowitz V."/>
            <person name="Cheng J.-F."/>
            <person name="Hugenholtz P."/>
            <person name="Woyke T."/>
            <person name="Wu D."/>
            <person name="Spring S."/>
            <person name="Schroeder M."/>
            <person name="Brambilla E."/>
            <person name="Klenk H.-P."/>
            <person name="Eisen J.A."/>
        </authorList>
    </citation>
    <scope>NUCLEOTIDE SEQUENCE [LARGE SCALE GENOMIC DNA]</scope>
    <source>
        <strain evidence="10">DSM 8271 / FlGlyR</strain>
    </source>
</reference>
<evidence type="ECO:0000256" key="5">
    <source>
        <dbReference type="PIRSR" id="PIRSR606225-1"/>
    </source>
</evidence>
<dbReference type="EMBL" id="CP002547">
    <property type="protein sequence ID" value="ADY55035.1"/>
    <property type="molecule type" value="Genomic_DNA"/>
</dbReference>
<evidence type="ECO:0000313" key="9">
    <source>
        <dbReference type="EMBL" id="ADY55035.1"/>
    </source>
</evidence>
<dbReference type="SMART" id="SM00363">
    <property type="entry name" value="S4"/>
    <property type="match status" value="1"/>
</dbReference>
<dbReference type="STRING" id="645991.Sgly_0673"/>
<feature type="active site" evidence="5">
    <location>
        <position position="145"/>
    </location>
</feature>
<dbReference type="SUPFAM" id="SSF55120">
    <property type="entry name" value="Pseudouridine synthase"/>
    <property type="match status" value="1"/>
</dbReference>
<dbReference type="Proteomes" id="UP000007488">
    <property type="component" value="Chromosome"/>
</dbReference>
<dbReference type="Pfam" id="PF01479">
    <property type="entry name" value="S4"/>
    <property type="match status" value="1"/>
</dbReference>